<dbReference type="EMBL" id="JAYMGO010000009">
    <property type="protein sequence ID" value="KAL1268242.1"/>
    <property type="molecule type" value="Genomic_DNA"/>
</dbReference>
<protein>
    <recommendedName>
        <fullName evidence="3">MHC class I antigen</fullName>
    </recommendedName>
</protein>
<organism evidence="1 2">
    <name type="scientific">Cirrhinus molitorella</name>
    <name type="common">mud carp</name>
    <dbReference type="NCBI Taxonomy" id="172907"/>
    <lineage>
        <taxon>Eukaryota</taxon>
        <taxon>Metazoa</taxon>
        <taxon>Chordata</taxon>
        <taxon>Craniata</taxon>
        <taxon>Vertebrata</taxon>
        <taxon>Euteleostomi</taxon>
        <taxon>Actinopterygii</taxon>
        <taxon>Neopterygii</taxon>
        <taxon>Teleostei</taxon>
        <taxon>Ostariophysi</taxon>
        <taxon>Cypriniformes</taxon>
        <taxon>Cyprinidae</taxon>
        <taxon>Labeoninae</taxon>
        <taxon>Labeonini</taxon>
        <taxon>Cirrhinus</taxon>
    </lineage>
</organism>
<gene>
    <name evidence="1" type="ORF">QQF64_033605</name>
</gene>
<evidence type="ECO:0000313" key="2">
    <source>
        <dbReference type="Proteomes" id="UP001558613"/>
    </source>
</evidence>
<keyword evidence="2" id="KW-1185">Reference proteome</keyword>
<name>A0ABR3MUE2_9TELE</name>
<dbReference type="Proteomes" id="UP001558613">
    <property type="component" value="Unassembled WGS sequence"/>
</dbReference>
<sequence>MMLARLYLESLRRSRCAGADVPDVHRKSGGDQAVAPWFRGNEFSMWDAAQFVQQVIYCRSAPEGLMWAEDNEMKCKADRQV</sequence>
<evidence type="ECO:0008006" key="3">
    <source>
        <dbReference type="Google" id="ProtNLM"/>
    </source>
</evidence>
<comment type="caution">
    <text evidence="1">The sequence shown here is derived from an EMBL/GenBank/DDBJ whole genome shotgun (WGS) entry which is preliminary data.</text>
</comment>
<accession>A0ABR3MUE2</accession>
<evidence type="ECO:0000313" key="1">
    <source>
        <dbReference type="EMBL" id="KAL1268242.1"/>
    </source>
</evidence>
<reference evidence="1 2" key="1">
    <citation type="submission" date="2023-09" db="EMBL/GenBank/DDBJ databases">
        <authorList>
            <person name="Wang M."/>
        </authorList>
    </citation>
    <scope>NUCLEOTIDE SEQUENCE [LARGE SCALE GENOMIC DNA]</scope>
    <source>
        <strain evidence="1">GT-2023</strain>
        <tissue evidence="1">Liver</tissue>
    </source>
</reference>
<proteinExistence type="predicted"/>